<keyword evidence="3" id="KW-1185">Reference proteome</keyword>
<dbReference type="PANTHER" id="PTHR14217">
    <property type="entry name" value="INOSITOL-TETRAKISPHOSPHATE 1-KINASE"/>
    <property type="match status" value="1"/>
</dbReference>
<dbReference type="GO" id="GO:0052725">
    <property type="term" value="F:inositol-1,3,4-trisphosphate 6-kinase activity"/>
    <property type="evidence" value="ECO:0007669"/>
    <property type="project" value="InterPro"/>
</dbReference>
<dbReference type="GO" id="GO:0052726">
    <property type="term" value="F:inositol-1,3,4-trisphosphate 5-kinase activity"/>
    <property type="evidence" value="ECO:0007669"/>
    <property type="project" value="InterPro"/>
</dbReference>
<dbReference type="GO" id="GO:0000287">
    <property type="term" value="F:magnesium ion binding"/>
    <property type="evidence" value="ECO:0007669"/>
    <property type="project" value="InterPro"/>
</dbReference>
<dbReference type="InterPro" id="IPR008656">
    <property type="entry name" value="Inositol_tetrakis-P_1-kinase"/>
</dbReference>
<dbReference type="GO" id="GO:0005524">
    <property type="term" value="F:ATP binding"/>
    <property type="evidence" value="ECO:0007669"/>
    <property type="project" value="InterPro"/>
</dbReference>
<comment type="caution">
    <text evidence="2">The sequence shown here is derived from an EMBL/GenBank/DDBJ whole genome shotgun (WGS) entry which is preliminary data.</text>
</comment>
<dbReference type="GO" id="GO:0005737">
    <property type="term" value="C:cytoplasm"/>
    <property type="evidence" value="ECO:0007669"/>
    <property type="project" value="TreeGrafter"/>
</dbReference>
<sequence>MAEEQRPRRYGIGYALAPKKQKSPIQFSLVNLARERGINLIPIDPDRPLLGQGPFDCILPRQPRHPPRLLRLHRHVHRSLRHLPRLLVLDGRHCRVSQHLREERVQILCEGITERLCGGE</sequence>
<dbReference type="GO" id="GO:0047325">
    <property type="term" value="F:inositol-3,4,5,6-tetrakisphosphate 1-kinase activity"/>
    <property type="evidence" value="ECO:0007669"/>
    <property type="project" value="InterPro"/>
</dbReference>
<feature type="domain" description="Inositol-tetrakisphosphate 1-kinase N-terminal" evidence="1">
    <location>
        <begin position="12"/>
        <end position="90"/>
    </location>
</feature>
<dbReference type="PANTHER" id="PTHR14217:SF24">
    <property type="entry name" value="INOSITOL-TETRAKISPHOSPHATE 1-KINASE 1"/>
    <property type="match status" value="1"/>
</dbReference>
<gene>
    <name evidence="2" type="primary">ITPK1</name>
    <name evidence="2" type="ORF">QJS10_CPB21g01639</name>
</gene>
<dbReference type="AlphaFoldDB" id="A0AAV9C3A6"/>
<reference evidence="2" key="2">
    <citation type="submission" date="2023-06" db="EMBL/GenBank/DDBJ databases">
        <authorList>
            <person name="Ma L."/>
            <person name="Liu K.-W."/>
            <person name="Li Z."/>
            <person name="Hsiao Y.-Y."/>
            <person name="Qi Y."/>
            <person name="Fu T."/>
            <person name="Tang G."/>
            <person name="Zhang D."/>
            <person name="Sun W.-H."/>
            <person name="Liu D.-K."/>
            <person name="Li Y."/>
            <person name="Chen G.-Z."/>
            <person name="Liu X.-D."/>
            <person name="Liao X.-Y."/>
            <person name="Jiang Y.-T."/>
            <person name="Yu X."/>
            <person name="Hao Y."/>
            <person name="Huang J."/>
            <person name="Zhao X.-W."/>
            <person name="Ke S."/>
            <person name="Chen Y.-Y."/>
            <person name="Wu W.-L."/>
            <person name="Hsu J.-L."/>
            <person name="Lin Y.-F."/>
            <person name="Huang M.-D."/>
            <person name="Li C.-Y."/>
            <person name="Huang L."/>
            <person name="Wang Z.-W."/>
            <person name="Zhao X."/>
            <person name="Zhong W.-Y."/>
            <person name="Peng D.-H."/>
            <person name="Ahmad S."/>
            <person name="Lan S."/>
            <person name="Zhang J.-S."/>
            <person name="Tsai W.-C."/>
            <person name="Van De Peer Y."/>
            <person name="Liu Z.-J."/>
        </authorList>
    </citation>
    <scope>NUCLEOTIDE SEQUENCE</scope>
    <source>
        <strain evidence="2">CP</strain>
        <tissue evidence="2">Leaves</tissue>
    </source>
</reference>
<protein>
    <submittedName>
        <fullName evidence="2">Inositol-tetrakisphosphate 1-kinase 1</fullName>
    </submittedName>
</protein>
<dbReference type="Gene3D" id="3.40.50.11370">
    <property type="match status" value="1"/>
</dbReference>
<organism evidence="2 3">
    <name type="scientific">Acorus calamus</name>
    <name type="common">Sweet flag</name>
    <dbReference type="NCBI Taxonomy" id="4465"/>
    <lineage>
        <taxon>Eukaryota</taxon>
        <taxon>Viridiplantae</taxon>
        <taxon>Streptophyta</taxon>
        <taxon>Embryophyta</taxon>
        <taxon>Tracheophyta</taxon>
        <taxon>Spermatophyta</taxon>
        <taxon>Magnoliopsida</taxon>
        <taxon>Liliopsida</taxon>
        <taxon>Acoraceae</taxon>
        <taxon>Acorus</taxon>
    </lineage>
</organism>
<reference evidence="2" key="1">
    <citation type="journal article" date="2023" name="Nat. Commun.">
        <title>Diploid and tetraploid genomes of Acorus and the evolution of monocots.</title>
        <authorList>
            <person name="Ma L."/>
            <person name="Liu K.W."/>
            <person name="Li Z."/>
            <person name="Hsiao Y.Y."/>
            <person name="Qi Y."/>
            <person name="Fu T."/>
            <person name="Tang G.D."/>
            <person name="Zhang D."/>
            <person name="Sun W.H."/>
            <person name="Liu D.K."/>
            <person name="Li Y."/>
            <person name="Chen G.Z."/>
            <person name="Liu X.D."/>
            <person name="Liao X.Y."/>
            <person name="Jiang Y.T."/>
            <person name="Yu X."/>
            <person name="Hao Y."/>
            <person name="Huang J."/>
            <person name="Zhao X.W."/>
            <person name="Ke S."/>
            <person name="Chen Y.Y."/>
            <person name="Wu W.L."/>
            <person name="Hsu J.L."/>
            <person name="Lin Y.F."/>
            <person name="Huang M.D."/>
            <person name="Li C.Y."/>
            <person name="Huang L."/>
            <person name="Wang Z.W."/>
            <person name="Zhao X."/>
            <person name="Zhong W.Y."/>
            <person name="Peng D.H."/>
            <person name="Ahmad S."/>
            <person name="Lan S."/>
            <person name="Zhang J.S."/>
            <person name="Tsai W.C."/>
            <person name="Van de Peer Y."/>
            <person name="Liu Z.J."/>
        </authorList>
    </citation>
    <scope>NUCLEOTIDE SEQUENCE</scope>
    <source>
        <strain evidence="2">CP</strain>
    </source>
</reference>
<accession>A0AAV9C3A6</accession>
<dbReference type="EMBL" id="JAUJYO010000021">
    <property type="protein sequence ID" value="KAK1283149.1"/>
    <property type="molecule type" value="Genomic_DNA"/>
</dbReference>
<dbReference type="Proteomes" id="UP001180020">
    <property type="component" value="Unassembled WGS sequence"/>
</dbReference>
<dbReference type="GO" id="GO:0032957">
    <property type="term" value="P:inositol trisphosphate metabolic process"/>
    <property type="evidence" value="ECO:0007669"/>
    <property type="project" value="InterPro"/>
</dbReference>
<proteinExistence type="predicted"/>
<evidence type="ECO:0000313" key="2">
    <source>
        <dbReference type="EMBL" id="KAK1283149.1"/>
    </source>
</evidence>
<dbReference type="InterPro" id="IPR041429">
    <property type="entry name" value="ITPK1_N"/>
</dbReference>
<evidence type="ECO:0000313" key="3">
    <source>
        <dbReference type="Proteomes" id="UP001180020"/>
    </source>
</evidence>
<evidence type="ECO:0000259" key="1">
    <source>
        <dbReference type="Pfam" id="PF17927"/>
    </source>
</evidence>
<dbReference type="Pfam" id="PF17927">
    <property type="entry name" value="Ins134_P3_kin_N"/>
    <property type="match status" value="1"/>
</dbReference>
<name>A0AAV9C3A6_ACOCL</name>